<dbReference type="EMBL" id="OC004904">
    <property type="protein sequence ID" value="CAD7264926.1"/>
    <property type="molecule type" value="Genomic_DNA"/>
</dbReference>
<dbReference type="PANTHER" id="PTHR47827">
    <property type="entry name" value="AHD DOMAIN-CONTAINING PROTEIN"/>
    <property type="match status" value="1"/>
</dbReference>
<dbReference type="Gene3D" id="2.60.40.1970">
    <property type="entry name" value="YEATS domain"/>
    <property type="match status" value="1"/>
</dbReference>
<dbReference type="GO" id="GO:0003682">
    <property type="term" value="F:chromatin binding"/>
    <property type="evidence" value="ECO:0007669"/>
    <property type="project" value="TreeGrafter"/>
</dbReference>
<dbReference type="InterPro" id="IPR055129">
    <property type="entry name" value="YEATS_dom"/>
</dbReference>
<evidence type="ECO:0000256" key="1">
    <source>
        <dbReference type="ARBA" id="ARBA00023242"/>
    </source>
</evidence>
<comment type="subcellular location">
    <subcellularLocation>
        <location evidence="2">Nucleus</location>
    </subcellularLocation>
</comment>
<accession>A0A7R9B4H6</accession>
<evidence type="ECO:0000313" key="4">
    <source>
        <dbReference type="EMBL" id="CAD7264926.1"/>
    </source>
</evidence>
<dbReference type="GO" id="GO:0008023">
    <property type="term" value="C:transcription elongation factor complex"/>
    <property type="evidence" value="ECO:0007669"/>
    <property type="project" value="TreeGrafter"/>
</dbReference>
<proteinExistence type="predicted"/>
<reference evidence="4" key="1">
    <citation type="submission" date="2020-11" db="EMBL/GenBank/DDBJ databases">
        <authorList>
            <person name="Tran Van P."/>
        </authorList>
    </citation>
    <scope>NUCLEOTIDE SEQUENCE</scope>
</reference>
<sequence length="264" mass="29489">MWGMPGLHHGSDSTWCVRVSFEIGHEASLRSKTTVEGFTHDWEVFVKGADNTEIYHFVEKVVFYLHTTFPKPKRGIGKVELEEVNPHLRGGRVENHLGKTPPVHPTEIRTSISPSSAVELNTASALDNYATEAVIKDPPYSVKESGYAGFIIPIEIYFKNKDEPKKVRFDYDLNLQSNGPPISKVVREKYIFPNPSEDLRRRLIKVLTYSLDLVSRRAWIVLDDPGGLFRGNDVGLGCLRDSRVSLTGVRGGGGRELVGPGWSS</sequence>
<dbReference type="PROSITE" id="PS51037">
    <property type="entry name" value="YEATS"/>
    <property type="match status" value="1"/>
</dbReference>
<dbReference type="CDD" id="cd16906">
    <property type="entry name" value="YEATS_AF-9_like"/>
    <property type="match status" value="1"/>
</dbReference>
<dbReference type="Pfam" id="PF03366">
    <property type="entry name" value="YEATS"/>
    <property type="match status" value="2"/>
</dbReference>
<dbReference type="PANTHER" id="PTHR47827:SF3">
    <property type="entry name" value="AF-9 ANC1 HOMOLOGY DOMAIN-CONTAINING PROTEIN"/>
    <property type="match status" value="1"/>
</dbReference>
<dbReference type="InterPro" id="IPR038704">
    <property type="entry name" value="YEAST_sf"/>
</dbReference>
<name>A0A7R9B4H6_TIMSH</name>
<evidence type="ECO:0000259" key="3">
    <source>
        <dbReference type="PROSITE" id="PS51037"/>
    </source>
</evidence>
<keyword evidence="1 2" id="KW-0539">Nucleus</keyword>
<feature type="domain" description="YEATS" evidence="3">
    <location>
        <begin position="11"/>
        <end position="206"/>
    </location>
</feature>
<dbReference type="AlphaFoldDB" id="A0A7R9B4H6"/>
<evidence type="ECO:0000256" key="2">
    <source>
        <dbReference type="PROSITE-ProRule" id="PRU00376"/>
    </source>
</evidence>
<dbReference type="GO" id="GO:0045893">
    <property type="term" value="P:positive regulation of DNA-templated transcription"/>
    <property type="evidence" value="ECO:0007669"/>
    <property type="project" value="TreeGrafter"/>
</dbReference>
<organism evidence="4">
    <name type="scientific">Timema shepardi</name>
    <name type="common">Walking stick</name>
    <dbReference type="NCBI Taxonomy" id="629360"/>
    <lineage>
        <taxon>Eukaryota</taxon>
        <taxon>Metazoa</taxon>
        <taxon>Ecdysozoa</taxon>
        <taxon>Arthropoda</taxon>
        <taxon>Hexapoda</taxon>
        <taxon>Insecta</taxon>
        <taxon>Pterygota</taxon>
        <taxon>Neoptera</taxon>
        <taxon>Polyneoptera</taxon>
        <taxon>Phasmatodea</taxon>
        <taxon>Timematodea</taxon>
        <taxon>Timematoidea</taxon>
        <taxon>Timematidae</taxon>
        <taxon>Timema</taxon>
    </lineage>
</organism>
<gene>
    <name evidence="4" type="ORF">TSIB3V08_LOCUS8972</name>
</gene>
<dbReference type="InterPro" id="IPR052790">
    <property type="entry name" value="YEATS_domain"/>
</dbReference>
<protein>
    <recommendedName>
        <fullName evidence="3">YEATS domain-containing protein</fullName>
    </recommendedName>
</protein>